<organism evidence="2 3">
    <name type="scientific">Fusarium vanettenii (strain ATCC MYA-4622 / CBS 123669 / FGSC 9596 / NRRL 45880 / 77-13-4)</name>
    <name type="common">Fusarium solani subsp. pisi</name>
    <dbReference type="NCBI Taxonomy" id="660122"/>
    <lineage>
        <taxon>Eukaryota</taxon>
        <taxon>Fungi</taxon>
        <taxon>Dikarya</taxon>
        <taxon>Ascomycota</taxon>
        <taxon>Pezizomycotina</taxon>
        <taxon>Sordariomycetes</taxon>
        <taxon>Hypocreomycetidae</taxon>
        <taxon>Hypocreales</taxon>
        <taxon>Nectriaceae</taxon>
        <taxon>Fusarium</taxon>
        <taxon>Fusarium solani species complex</taxon>
        <taxon>Fusarium vanettenii</taxon>
    </lineage>
</organism>
<dbReference type="KEGG" id="nhe:NECHADRAFT_82550"/>
<dbReference type="AlphaFoldDB" id="C7YXJ4"/>
<feature type="compositionally biased region" description="Basic and acidic residues" evidence="1">
    <location>
        <begin position="167"/>
        <end position="176"/>
    </location>
</feature>
<evidence type="ECO:0000313" key="2">
    <source>
        <dbReference type="EMBL" id="EEU43599.1"/>
    </source>
</evidence>
<keyword evidence="3" id="KW-1185">Reference proteome</keyword>
<gene>
    <name evidence="2" type="ORF">NECHADRAFT_82550</name>
</gene>
<dbReference type="InParanoid" id="C7YXJ4"/>
<evidence type="ECO:0000256" key="1">
    <source>
        <dbReference type="SAM" id="MobiDB-lite"/>
    </source>
</evidence>
<dbReference type="EMBL" id="GG698902">
    <property type="protein sequence ID" value="EEU43599.1"/>
    <property type="molecule type" value="Genomic_DNA"/>
</dbReference>
<feature type="region of interest" description="Disordered" evidence="1">
    <location>
        <begin position="125"/>
        <end position="178"/>
    </location>
</feature>
<feature type="region of interest" description="Disordered" evidence="1">
    <location>
        <begin position="324"/>
        <end position="362"/>
    </location>
</feature>
<dbReference type="RefSeq" id="XP_003049312.1">
    <property type="nucleotide sequence ID" value="XM_003049266.1"/>
</dbReference>
<dbReference type="VEuPathDB" id="FungiDB:NECHADRAFT_82550"/>
<dbReference type="Proteomes" id="UP000005206">
    <property type="component" value="Chromosome 7"/>
</dbReference>
<feature type="compositionally biased region" description="Basic residues" evidence="1">
    <location>
        <begin position="152"/>
        <end position="166"/>
    </location>
</feature>
<reference evidence="2 3" key="1">
    <citation type="journal article" date="2009" name="PLoS Genet.">
        <title>The genome of Nectria haematococca: contribution of supernumerary chromosomes to gene expansion.</title>
        <authorList>
            <person name="Coleman J.J."/>
            <person name="Rounsley S.D."/>
            <person name="Rodriguez-Carres M."/>
            <person name="Kuo A."/>
            <person name="Wasmann C.C."/>
            <person name="Grimwood J."/>
            <person name="Schmutz J."/>
            <person name="Taga M."/>
            <person name="White G.J."/>
            <person name="Zhou S."/>
            <person name="Schwartz D.C."/>
            <person name="Freitag M."/>
            <person name="Ma L.J."/>
            <person name="Danchin E.G."/>
            <person name="Henrissat B."/>
            <person name="Coutinho P.M."/>
            <person name="Nelson D.R."/>
            <person name="Straney D."/>
            <person name="Napoli C.A."/>
            <person name="Barker B.M."/>
            <person name="Gribskov M."/>
            <person name="Rep M."/>
            <person name="Kroken S."/>
            <person name="Molnar I."/>
            <person name="Rensing C."/>
            <person name="Kennell J.C."/>
            <person name="Zamora J."/>
            <person name="Farman M.L."/>
            <person name="Selker E.U."/>
            <person name="Salamov A."/>
            <person name="Shapiro H."/>
            <person name="Pangilinan J."/>
            <person name="Lindquist E."/>
            <person name="Lamers C."/>
            <person name="Grigoriev I.V."/>
            <person name="Geiser D.M."/>
            <person name="Covert S.F."/>
            <person name="Temporini E."/>
            <person name="Vanetten H.D."/>
        </authorList>
    </citation>
    <scope>NUCLEOTIDE SEQUENCE [LARGE SCALE GENOMIC DNA]</scope>
    <source>
        <strain evidence="3">ATCC MYA-4622 / CBS 123669 / FGSC 9596 / NRRL 45880 / 77-13-4</strain>
    </source>
</reference>
<dbReference type="eggNOG" id="KOG0773">
    <property type="taxonomic scope" value="Eukaryota"/>
</dbReference>
<evidence type="ECO:0008006" key="4">
    <source>
        <dbReference type="Google" id="ProtNLM"/>
    </source>
</evidence>
<sequence length="444" mass="50383">MDSQKSPSETIRAQADQIPTGEDWMSWLPEHDVGYLGAVGGLDEAQDDADNVGDTALPGVVNTRSHSSASIGAVEDIFNLHPDPLQLATDPWQRVFQSDAPDSTALSLSSDPIISHNLPYRPELPPFSAEAGTRSDSSVGSWDSFTSSPSASRRRRRRRQPARSRKAREGEPEPRRYQFLQDPDGRIYCIFCRQPDPLPEHHQIHNYSACVAQPEEARQFHRKDHLRQHLRLFHRGCNFNDSMKNWLSSIDDVKSRCGFCDARMDTWTERQKHLAVHFRGGSDMREWKGNRGFEQKIDDLVENDMPVFLIGTQRHTMEPFSASRADHRMDLSEPNVVGPLSSDEVSPGMADSTPPNRDETSAHSYRQIERLLLKHVSDEISHGRVPSDRQLQRKMSEMMYGPDNAWDQTWADNPQWLDMFRRKAGLISLPLSGGKNAFVGFDEV</sequence>
<accession>C7YXJ4</accession>
<protein>
    <recommendedName>
        <fullName evidence="4">C2H2-type domain-containing protein</fullName>
    </recommendedName>
</protein>
<dbReference type="GeneID" id="9676957"/>
<proteinExistence type="predicted"/>
<dbReference type="OMA" id="QRHETTM"/>
<name>C7YXJ4_FUSV7</name>
<dbReference type="HOGENOM" id="CLU_633183_0_0_1"/>
<evidence type="ECO:0000313" key="3">
    <source>
        <dbReference type="Proteomes" id="UP000005206"/>
    </source>
</evidence>
<feature type="compositionally biased region" description="Polar residues" evidence="1">
    <location>
        <begin position="134"/>
        <end position="146"/>
    </location>
</feature>
<dbReference type="OrthoDB" id="10056939at2759"/>